<dbReference type="InterPro" id="IPR028082">
    <property type="entry name" value="Peripla_BP_I"/>
</dbReference>
<dbReference type="AlphaFoldDB" id="A0A3B0C8C6"/>
<dbReference type="SMART" id="SM00354">
    <property type="entry name" value="HTH_LACI"/>
    <property type="match status" value="1"/>
</dbReference>
<dbReference type="InterPro" id="IPR000843">
    <property type="entry name" value="HTH_LacI"/>
</dbReference>
<dbReference type="Gene3D" id="3.40.50.2300">
    <property type="match status" value="2"/>
</dbReference>
<gene>
    <name evidence="5" type="ORF">D7M11_18115</name>
</gene>
<dbReference type="Proteomes" id="UP000282311">
    <property type="component" value="Unassembled WGS sequence"/>
</dbReference>
<evidence type="ECO:0000313" key="5">
    <source>
        <dbReference type="EMBL" id="RKN82255.1"/>
    </source>
</evidence>
<keyword evidence="1" id="KW-0805">Transcription regulation</keyword>
<dbReference type="Pfam" id="PF13377">
    <property type="entry name" value="Peripla_BP_3"/>
    <property type="match status" value="1"/>
</dbReference>
<reference evidence="5 6" key="1">
    <citation type="journal article" date="2007" name="Int. J. Syst. Evol. Microbiol.">
        <title>Paenibacillus ginsengarvi sp. nov., isolated from soil from ginseng cultivation.</title>
        <authorList>
            <person name="Yoon M.H."/>
            <person name="Ten L.N."/>
            <person name="Im W.T."/>
        </authorList>
    </citation>
    <scope>NUCLEOTIDE SEQUENCE [LARGE SCALE GENOMIC DNA]</scope>
    <source>
        <strain evidence="5 6">KCTC 13059</strain>
    </source>
</reference>
<keyword evidence="6" id="KW-1185">Reference proteome</keyword>
<accession>A0A3B0C8C6</accession>
<dbReference type="EMBL" id="RBAH01000012">
    <property type="protein sequence ID" value="RKN82255.1"/>
    <property type="molecule type" value="Genomic_DNA"/>
</dbReference>
<dbReference type="PANTHER" id="PTHR30146">
    <property type="entry name" value="LACI-RELATED TRANSCRIPTIONAL REPRESSOR"/>
    <property type="match status" value="1"/>
</dbReference>
<dbReference type="SUPFAM" id="SSF47413">
    <property type="entry name" value="lambda repressor-like DNA-binding domains"/>
    <property type="match status" value="1"/>
</dbReference>
<evidence type="ECO:0000313" key="6">
    <source>
        <dbReference type="Proteomes" id="UP000282311"/>
    </source>
</evidence>
<keyword evidence="3" id="KW-0804">Transcription</keyword>
<dbReference type="PANTHER" id="PTHR30146:SF109">
    <property type="entry name" value="HTH-TYPE TRANSCRIPTIONAL REGULATOR GALS"/>
    <property type="match status" value="1"/>
</dbReference>
<dbReference type="CDD" id="cd06267">
    <property type="entry name" value="PBP1_LacI_sugar_binding-like"/>
    <property type="match status" value="1"/>
</dbReference>
<name>A0A3B0C8C6_9BACL</name>
<comment type="caution">
    <text evidence="5">The sequence shown here is derived from an EMBL/GenBank/DDBJ whole genome shotgun (WGS) entry which is preliminary data.</text>
</comment>
<keyword evidence="2" id="KW-0238">DNA-binding</keyword>
<protein>
    <submittedName>
        <fullName evidence="5">LacI family transcriptional regulator</fullName>
    </submittedName>
</protein>
<evidence type="ECO:0000256" key="2">
    <source>
        <dbReference type="ARBA" id="ARBA00023125"/>
    </source>
</evidence>
<proteinExistence type="predicted"/>
<sequence length="365" mass="40121">MEEGRYVREKKITMKDIAVHLNIDRTTVSKALSANPGLSQAMVEKVKQAAKELGYHKDPFASGLMTGKNAVLGIVVASEINRNIYASFVRSFEQVAGAHQHAVIICHVERKKEDLLKAIRLLRQQRVSGATFVAGTHEELDEQYIIELTESGMAINVTGSRFSHDSVDSIQYDHKRAGYDLTRYLIEQGHRHIMMISLPGAVLKLLDDTERISPRDSNNLRTQGYLQAMHEAGLPASVVVAMQTTKPSIIVQDCYMTLKATGGNLGQTSAIVGASDDHALGVLFALKEFGITVPQQISVVGFDDAYANLGVPQLTTMRVPLRESGETAGRLLIERMKAPNKDKARIVLPYEMIVRGSTSPTNQPV</sequence>
<evidence type="ECO:0000259" key="4">
    <source>
        <dbReference type="PROSITE" id="PS50932"/>
    </source>
</evidence>
<dbReference type="GO" id="GO:0003700">
    <property type="term" value="F:DNA-binding transcription factor activity"/>
    <property type="evidence" value="ECO:0007669"/>
    <property type="project" value="TreeGrafter"/>
</dbReference>
<dbReference type="PROSITE" id="PS50932">
    <property type="entry name" value="HTH_LACI_2"/>
    <property type="match status" value="1"/>
</dbReference>
<dbReference type="Gene3D" id="1.10.260.40">
    <property type="entry name" value="lambda repressor-like DNA-binding domains"/>
    <property type="match status" value="1"/>
</dbReference>
<dbReference type="InterPro" id="IPR010982">
    <property type="entry name" value="Lambda_DNA-bd_dom_sf"/>
</dbReference>
<evidence type="ECO:0000256" key="1">
    <source>
        <dbReference type="ARBA" id="ARBA00023015"/>
    </source>
</evidence>
<dbReference type="OrthoDB" id="2593241at2"/>
<dbReference type="Pfam" id="PF00356">
    <property type="entry name" value="LacI"/>
    <property type="match status" value="1"/>
</dbReference>
<evidence type="ECO:0000256" key="3">
    <source>
        <dbReference type="ARBA" id="ARBA00023163"/>
    </source>
</evidence>
<dbReference type="CDD" id="cd01392">
    <property type="entry name" value="HTH_LacI"/>
    <property type="match status" value="1"/>
</dbReference>
<feature type="domain" description="HTH lacI-type" evidence="4">
    <location>
        <begin position="12"/>
        <end position="66"/>
    </location>
</feature>
<dbReference type="InterPro" id="IPR046335">
    <property type="entry name" value="LacI/GalR-like_sensor"/>
</dbReference>
<dbReference type="GO" id="GO:0000976">
    <property type="term" value="F:transcription cis-regulatory region binding"/>
    <property type="evidence" value="ECO:0007669"/>
    <property type="project" value="TreeGrafter"/>
</dbReference>
<organism evidence="5 6">
    <name type="scientific">Paenibacillus ginsengarvi</name>
    <dbReference type="NCBI Taxonomy" id="400777"/>
    <lineage>
        <taxon>Bacteria</taxon>
        <taxon>Bacillati</taxon>
        <taxon>Bacillota</taxon>
        <taxon>Bacilli</taxon>
        <taxon>Bacillales</taxon>
        <taxon>Paenibacillaceae</taxon>
        <taxon>Paenibacillus</taxon>
    </lineage>
</organism>
<dbReference type="SUPFAM" id="SSF53822">
    <property type="entry name" value="Periplasmic binding protein-like I"/>
    <property type="match status" value="1"/>
</dbReference>
<dbReference type="RefSeq" id="WP_120748638.1">
    <property type="nucleotide sequence ID" value="NZ_RBAH01000012.1"/>
</dbReference>